<dbReference type="Proteomes" id="UP000663792">
    <property type="component" value="Unassembled WGS sequence"/>
</dbReference>
<dbReference type="AlphaFoldDB" id="A0A938YBZ5"/>
<dbReference type="SUPFAM" id="SSF54862">
    <property type="entry name" value="4Fe-4S ferredoxins"/>
    <property type="match status" value="1"/>
</dbReference>
<reference evidence="1" key="1">
    <citation type="submission" date="2021-01" db="EMBL/GenBank/DDBJ databases">
        <title>YIM 132084 draft genome.</title>
        <authorList>
            <person name="An D."/>
        </authorList>
    </citation>
    <scope>NUCLEOTIDE SEQUENCE</scope>
    <source>
        <strain evidence="1">YIM 132084</strain>
    </source>
</reference>
<dbReference type="RefSeq" id="WP_205258654.1">
    <property type="nucleotide sequence ID" value="NZ_JAERWK010000001.1"/>
</dbReference>
<evidence type="ECO:0000313" key="2">
    <source>
        <dbReference type="Proteomes" id="UP000663792"/>
    </source>
</evidence>
<name>A0A938YBZ5_9ACTN</name>
<gene>
    <name evidence="1" type="ORF">JL106_00205</name>
</gene>
<dbReference type="Pfam" id="PF13370">
    <property type="entry name" value="Fer4_13"/>
    <property type="match status" value="1"/>
</dbReference>
<sequence>MATYRAADIDVDTTMCQGLGYCERVAGGIFHVDEDSGLAVAPASVDGQEATDAAIAAEELCPTRAISLRLHQTTTD</sequence>
<keyword evidence="2" id="KW-1185">Reference proteome</keyword>
<organism evidence="1 2">
    <name type="scientific">Nakamurella leprariae</name>
    <dbReference type="NCBI Taxonomy" id="2803911"/>
    <lineage>
        <taxon>Bacteria</taxon>
        <taxon>Bacillati</taxon>
        <taxon>Actinomycetota</taxon>
        <taxon>Actinomycetes</taxon>
        <taxon>Nakamurellales</taxon>
        <taxon>Nakamurellaceae</taxon>
        <taxon>Nakamurella</taxon>
    </lineage>
</organism>
<dbReference type="Gene3D" id="3.30.70.20">
    <property type="match status" value="1"/>
</dbReference>
<comment type="caution">
    <text evidence="1">The sequence shown here is derived from an EMBL/GenBank/DDBJ whole genome shotgun (WGS) entry which is preliminary data.</text>
</comment>
<dbReference type="EMBL" id="JAERWK010000001">
    <property type="protein sequence ID" value="MBM9465697.1"/>
    <property type="molecule type" value="Genomic_DNA"/>
</dbReference>
<protein>
    <submittedName>
        <fullName evidence="1">Ferredoxin</fullName>
    </submittedName>
</protein>
<evidence type="ECO:0000313" key="1">
    <source>
        <dbReference type="EMBL" id="MBM9465697.1"/>
    </source>
</evidence>
<proteinExistence type="predicted"/>
<accession>A0A938YBZ5</accession>